<dbReference type="GO" id="GO:0005694">
    <property type="term" value="C:chromosome"/>
    <property type="evidence" value="ECO:0007669"/>
    <property type="project" value="UniProtKB-SubCell"/>
</dbReference>
<gene>
    <name evidence="7" type="ORF">EC973_003920</name>
</gene>
<evidence type="ECO:0000259" key="6">
    <source>
        <dbReference type="Pfam" id="PF15511"/>
    </source>
</evidence>
<feature type="compositionally biased region" description="Polar residues" evidence="5">
    <location>
        <begin position="45"/>
        <end position="58"/>
    </location>
</feature>
<keyword evidence="8" id="KW-1185">Reference proteome</keyword>
<comment type="caution">
    <text evidence="7">The sequence shown here is derived from an EMBL/GenBank/DDBJ whole genome shotgun (WGS) entry which is preliminary data.</text>
</comment>
<evidence type="ECO:0000313" key="8">
    <source>
        <dbReference type="Proteomes" id="UP000605846"/>
    </source>
</evidence>
<feature type="region of interest" description="Disordered" evidence="5">
    <location>
        <begin position="230"/>
        <end position="263"/>
    </location>
</feature>
<dbReference type="AlphaFoldDB" id="A0A8H7BGQ3"/>
<feature type="compositionally biased region" description="Basic and acidic residues" evidence="5">
    <location>
        <begin position="59"/>
        <end position="71"/>
    </location>
</feature>
<evidence type="ECO:0000256" key="4">
    <source>
        <dbReference type="ARBA" id="ARBA00023242"/>
    </source>
</evidence>
<dbReference type="InterPro" id="IPR035425">
    <property type="entry name" value="CENP-T/H4_C"/>
</dbReference>
<feature type="compositionally biased region" description="Polar residues" evidence="5">
    <location>
        <begin position="308"/>
        <end position="328"/>
    </location>
</feature>
<dbReference type="SUPFAM" id="SSF47113">
    <property type="entry name" value="Histone-fold"/>
    <property type="match status" value="1"/>
</dbReference>
<dbReference type="GO" id="GO:0046982">
    <property type="term" value="F:protein heterodimerization activity"/>
    <property type="evidence" value="ECO:0007669"/>
    <property type="project" value="InterPro"/>
</dbReference>
<evidence type="ECO:0000256" key="5">
    <source>
        <dbReference type="SAM" id="MobiDB-lite"/>
    </source>
</evidence>
<feature type="compositionally biased region" description="Basic and acidic residues" evidence="5">
    <location>
        <begin position="247"/>
        <end position="263"/>
    </location>
</feature>
<sequence>MKTPTSRRSSSASEASSHRSNDTYVPSINQIHTPSELLRILSRFPQLQSNSPTASNQKIGHDEQNRERKHEHIVNDVSTQETDAMLEFERRFNSLRRRKPQIGKGSLGLGFRRRRYKQSELKDYDDSLTEKSYDTNTDFSEFSRLDHMENDTQDDMGKHETSFIGGDHSLASTENVAHAWQPPTPREAQEWSFSFSSSSAEERHDTISLRNANQANQELKGPIHATHMEGTQVEQSSTRPSAAGSLSHDEEAPQEHEEQSPNHLLDREADQQQEIWEDMPDDFAYDFDEPIDEPQPTGDGIDAVGHPSSRSSQSPYDIQRDATTQPLSGTAFIRRRMEERLRDPSRVKQPMTVTKAVQKKLFTVFSRTKVDSAALSELWDASELFFDQLANDLQVQADYEQEDVITVDGVKKLMEKQNILDNKTTLEGLAHRILPRELWDMMCTSALADNVLYPDSFE</sequence>
<dbReference type="CDD" id="cd22920">
    <property type="entry name" value="HFD_CENP-T"/>
    <property type="match status" value="1"/>
</dbReference>
<feature type="region of interest" description="Disordered" evidence="5">
    <location>
        <begin position="42"/>
        <end position="71"/>
    </location>
</feature>
<feature type="compositionally biased region" description="Acidic residues" evidence="5">
    <location>
        <begin position="283"/>
        <end position="292"/>
    </location>
</feature>
<dbReference type="OrthoDB" id="10071681at2759"/>
<comment type="subcellular location">
    <subcellularLocation>
        <location evidence="2">Chromosome</location>
    </subcellularLocation>
    <subcellularLocation>
        <location evidence="1">Nucleus</location>
    </subcellularLocation>
</comment>
<accession>A0A8H7BGQ3</accession>
<evidence type="ECO:0000256" key="1">
    <source>
        <dbReference type="ARBA" id="ARBA00004123"/>
    </source>
</evidence>
<dbReference type="GO" id="GO:0005634">
    <property type="term" value="C:nucleus"/>
    <property type="evidence" value="ECO:0007669"/>
    <property type="project" value="UniProtKB-SubCell"/>
</dbReference>
<dbReference type="InterPro" id="IPR009072">
    <property type="entry name" value="Histone-fold"/>
</dbReference>
<keyword evidence="3" id="KW-0158">Chromosome</keyword>
<dbReference type="Proteomes" id="UP000605846">
    <property type="component" value="Unassembled WGS sequence"/>
</dbReference>
<proteinExistence type="predicted"/>
<reference evidence="7" key="1">
    <citation type="submission" date="2020-01" db="EMBL/GenBank/DDBJ databases">
        <title>Genome Sequencing of Three Apophysomyces-Like Fungal Strains Confirms a Novel Fungal Genus in the Mucoromycota with divergent Burkholderia-like Endosymbiotic Bacteria.</title>
        <authorList>
            <person name="Stajich J.E."/>
            <person name="Macias A.M."/>
            <person name="Carter-House D."/>
            <person name="Lovett B."/>
            <person name="Kasson L.R."/>
            <person name="Berry K."/>
            <person name="Grigoriev I."/>
            <person name="Chang Y."/>
            <person name="Spatafora J."/>
            <person name="Kasson M.T."/>
        </authorList>
    </citation>
    <scope>NUCLEOTIDE SEQUENCE</scope>
    <source>
        <strain evidence="7">NRRL A-21654</strain>
    </source>
</reference>
<organism evidence="7 8">
    <name type="scientific">Apophysomyces ossiformis</name>
    <dbReference type="NCBI Taxonomy" id="679940"/>
    <lineage>
        <taxon>Eukaryota</taxon>
        <taxon>Fungi</taxon>
        <taxon>Fungi incertae sedis</taxon>
        <taxon>Mucoromycota</taxon>
        <taxon>Mucoromycotina</taxon>
        <taxon>Mucoromycetes</taxon>
        <taxon>Mucorales</taxon>
        <taxon>Mucorineae</taxon>
        <taxon>Mucoraceae</taxon>
        <taxon>Apophysomyces</taxon>
    </lineage>
</organism>
<feature type="domain" description="CENP-T/Histone H4 histone fold" evidence="6">
    <location>
        <begin position="353"/>
        <end position="442"/>
    </location>
</feature>
<evidence type="ECO:0000313" key="7">
    <source>
        <dbReference type="EMBL" id="KAF7721932.1"/>
    </source>
</evidence>
<dbReference type="Pfam" id="PF15511">
    <property type="entry name" value="CENP-T_C"/>
    <property type="match status" value="1"/>
</dbReference>
<name>A0A8H7BGQ3_9FUNG</name>
<feature type="compositionally biased region" description="Low complexity" evidence="5">
    <location>
        <begin position="1"/>
        <end position="15"/>
    </location>
</feature>
<keyword evidence="4" id="KW-0539">Nucleus</keyword>
<feature type="region of interest" description="Disordered" evidence="5">
    <location>
        <begin position="283"/>
        <end position="331"/>
    </location>
</feature>
<feature type="region of interest" description="Disordered" evidence="5">
    <location>
        <begin position="1"/>
        <end position="30"/>
    </location>
</feature>
<feature type="region of interest" description="Disordered" evidence="5">
    <location>
        <begin position="182"/>
        <end position="205"/>
    </location>
</feature>
<dbReference type="Gene3D" id="1.10.20.10">
    <property type="entry name" value="Histone, subunit A"/>
    <property type="match status" value="1"/>
</dbReference>
<protein>
    <recommendedName>
        <fullName evidence="6">CENP-T/Histone H4 histone fold domain-containing protein</fullName>
    </recommendedName>
</protein>
<evidence type="ECO:0000256" key="3">
    <source>
        <dbReference type="ARBA" id="ARBA00022454"/>
    </source>
</evidence>
<dbReference type="EMBL" id="JABAYA010000224">
    <property type="protein sequence ID" value="KAF7721932.1"/>
    <property type="molecule type" value="Genomic_DNA"/>
</dbReference>
<evidence type="ECO:0000256" key="2">
    <source>
        <dbReference type="ARBA" id="ARBA00004286"/>
    </source>
</evidence>